<accession>A0AAN9C518</accession>
<evidence type="ECO:0000313" key="2">
    <source>
        <dbReference type="Proteomes" id="UP001364617"/>
    </source>
</evidence>
<keyword evidence="2" id="KW-1185">Reference proteome</keyword>
<dbReference type="Proteomes" id="UP001364617">
    <property type="component" value="Unassembled WGS sequence"/>
</dbReference>
<gene>
    <name evidence="1" type="ORF">R3I93_022818</name>
</gene>
<evidence type="ECO:0000313" key="1">
    <source>
        <dbReference type="EMBL" id="KAK7121845.1"/>
    </source>
</evidence>
<comment type="caution">
    <text evidence="1">The sequence shown here is derived from an EMBL/GenBank/DDBJ whole genome shotgun (WGS) entry which is preliminary data.</text>
</comment>
<name>A0AAN9C518_9TELE</name>
<dbReference type="AlphaFoldDB" id="A0AAN9C518"/>
<proteinExistence type="predicted"/>
<reference evidence="1 2" key="1">
    <citation type="submission" date="2024-02" db="EMBL/GenBank/DDBJ databases">
        <title>Chromosome-level genome assembly of the Eurasian Minnow (Phoxinus phoxinus).</title>
        <authorList>
            <person name="Oriowo T.O."/>
            <person name="Martin S."/>
            <person name="Stange M."/>
            <person name="Chrysostomakis Y."/>
            <person name="Brown T."/>
            <person name="Winkler S."/>
            <person name="Kukowka S."/>
            <person name="Myers E.W."/>
            <person name="Bohne A."/>
        </authorList>
    </citation>
    <scope>NUCLEOTIDE SEQUENCE [LARGE SCALE GENOMIC DNA]</scope>
    <source>
        <strain evidence="1">ZFMK-TIS-60720</strain>
        <tissue evidence="1">Whole Organism</tissue>
    </source>
</reference>
<protein>
    <submittedName>
        <fullName evidence="1">Uncharacterized protein</fullName>
    </submittedName>
</protein>
<dbReference type="EMBL" id="JAYKXH010000025">
    <property type="protein sequence ID" value="KAK7121845.1"/>
    <property type="molecule type" value="Genomic_DNA"/>
</dbReference>
<sequence length="107" mass="12644">MLQSLRQHENRCLTVNLHLSVHRLPRNRPEMMRHQQGVSVEHFWRLYSPREPQKSPHHCRSLAGLEWTQRANWTGTDVLCLPGPSTLIIRALWSSRWGFVRSLRVIT</sequence>
<organism evidence="1 2">
    <name type="scientific">Phoxinus phoxinus</name>
    <name type="common">Eurasian minnow</name>
    <dbReference type="NCBI Taxonomy" id="58324"/>
    <lineage>
        <taxon>Eukaryota</taxon>
        <taxon>Metazoa</taxon>
        <taxon>Chordata</taxon>
        <taxon>Craniata</taxon>
        <taxon>Vertebrata</taxon>
        <taxon>Euteleostomi</taxon>
        <taxon>Actinopterygii</taxon>
        <taxon>Neopterygii</taxon>
        <taxon>Teleostei</taxon>
        <taxon>Ostariophysi</taxon>
        <taxon>Cypriniformes</taxon>
        <taxon>Leuciscidae</taxon>
        <taxon>Phoxininae</taxon>
        <taxon>Phoxinus</taxon>
    </lineage>
</organism>